<keyword evidence="2" id="KW-0812">Transmembrane</keyword>
<dbReference type="AlphaFoldDB" id="A0A5R8KGY8"/>
<feature type="region of interest" description="Disordered" evidence="1">
    <location>
        <begin position="177"/>
        <end position="210"/>
    </location>
</feature>
<dbReference type="NCBIfam" id="NF038287">
    <property type="entry name" value="Amuc_1100_fam"/>
    <property type="match status" value="1"/>
</dbReference>
<dbReference type="InterPro" id="IPR048049">
    <property type="entry name" value="Amuc_1100-like"/>
</dbReference>
<protein>
    <submittedName>
        <fullName evidence="3">Uncharacterized protein</fullName>
    </submittedName>
</protein>
<feature type="transmembrane region" description="Helical" evidence="2">
    <location>
        <begin position="12"/>
        <end position="30"/>
    </location>
</feature>
<proteinExistence type="predicted"/>
<dbReference type="EMBL" id="VAUV01000004">
    <property type="protein sequence ID" value="TLD71573.1"/>
    <property type="molecule type" value="Genomic_DNA"/>
</dbReference>
<evidence type="ECO:0000256" key="1">
    <source>
        <dbReference type="SAM" id="MobiDB-lite"/>
    </source>
</evidence>
<reference evidence="3 4" key="1">
    <citation type="submission" date="2019-05" db="EMBL/GenBank/DDBJ databases">
        <title>Verrucobacter flavum gen. nov., sp. nov. a new member of the family Verrucomicrobiaceae.</title>
        <authorList>
            <person name="Szuroczki S."/>
            <person name="Abbaszade G."/>
            <person name="Szabo A."/>
            <person name="Felfoldi T."/>
            <person name="Schumann P."/>
            <person name="Boka K."/>
            <person name="Keki Z."/>
            <person name="Toumi M."/>
            <person name="Toth E."/>
        </authorList>
    </citation>
    <scope>NUCLEOTIDE SEQUENCE [LARGE SCALE GENOMIC DNA]</scope>
    <source>
        <strain evidence="3 4">MG-N-17</strain>
    </source>
</reference>
<feature type="compositionally biased region" description="Low complexity" evidence="1">
    <location>
        <begin position="290"/>
        <end position="299"/>
    </location>
</feature>
<accession>A0A5R8KGY8</accession>
<dbReference type="OrthoDB" id="185620at2"/>
<keyword evidence="4" id="KW-1185">Reference proteome</keyword>
<gene>
    <name evidence="3" type="ORF">FEM03_05360</name>
</gene>
<evidence type="ECO:0000313" key="4">
    <source>
        <dbReference type="Proteomes" id="UP000306196"/>
    </source>
</evidence>
<feature type="region of interest" description="Disordered" evidence="1">
    <location>
        <begin position="265"/>
        <end position="299"/>
    </location>
</feature>
<sequence length="361" mass="38506">MNWIKENKSLAAVFGVMIVGAIALGAWLFMSYSGYTAKREEWETTTAKIKALESQKLYPDAANAAEKEQRVTEYAEQVNLLRSALLNPAVQQAIKPLSETEFQARLKERVNAVRGSATGNMTLPEDFALGFEEYTGSLPRSADVAAELGLHLDVMEKLVTALVDSGVQSLDGFERAPLPNEKAAPAPKPEPAAPARRNSASRRGGKKALISEETAAEPVLDRYTVKVFLTADQAPFQAVLNSLSDPAKMPHFVVVRLLRVENEQTESPLKETIRSQARSGSTGGDGGVNADGTTASAAAATPSASGAARVIVPPTPLPPDAVTVMGAEMLKVYLEIDYIRFRPAAVEAAAEEQATTAAVAL</sequence>
<evidence type="ECO:0000313" key="3">
    <source>
        <dbReference type="EMBL" id="TLD71573.1"/>
    </source>
</evidence>
<name>A0A5R8KGY8_9BACT</name>
<keyword evidence="2" id="KW-1133">Transmembrane helix</keyword>
<dbReference type="Proteomes" id="UP000306196">
    <property type="component" value="Unassembled WGS sequence"/>
</dbReference>
<dbReference type="RefSeq" id="WP_138085169.1">
    <property type="nucleotide sequence ID" value="NZ_VAUV01000004.1"/>
</dbReference>
<keyword evidence="2" id="KW-0472">Membrane</keyword>
<evidence type="ECO:0000256" key="2">
    <source>
        <dbReference type="SAM" id="Phobius"/>
    </source>
</evidence>
<organism evidence="3 4">
    <name type="scientific">Phragmitibacter flavus</name>
    <dbReference type="NCBI Taxonomy" id="2576071"/>
    <lineage>
        <taxon>Bacteria</taxon>
        <taxon>Pseudomonadati</taxon>
        <taxon>Verrucomicrobiota</taxon>
        <taxon>Verrucomicrobiia</taxon>
        <taxon>Verrucomicrobiales</taxon>
        <taxon>Verrucomicrobiaceae</taxon>
        <taxon>Phragmitibacter</taxon>
    </lineage>
</organism>
<comment type="caution">
    <text evidence="3">The sequence shown here is derived from an EMBL/GenBank/DDBJ whole genome shotgun (WGS) entry which is preliminary data.</text>
</comment>